<evidence type="ECO:0000259" key="5">
    <source>
        <dbReference type="PROSITE" id="PS50112"/>
    </source>
</evidence>
<feature type="region of interest" description="Disordered" evidence="3">
    <location>
        <begin position="1"/>
        <end position="22"/>
    </location>
</feature>
<dbReference type="InterPro" id="IPR043128">
    <property type="entry name" value="Rev_trsase/Diguanyl_cyclase"/>
</dbReference>
<dbReference type="PANTHER" id="PTHR45138:SF9">
    <property type="entry name" value="DIGUANYLATE CYCLASE DGCM-RELATED"/>
    <property type="match status" value="1"/>
</dbReference>
<dbReference type="NCBIfam" id="TIGR00254">
    <property type="entry name" value="GGDEF"/>
    <property type="match status" value="1"/>
</dbReference>
<comment type="caution">
    <text evidence="8">The sequence shown here is derived from an EMBL/GenBank/DDBJ whole genome shotgun (WGS) entry which is preliminary data.</text>
</comment>
<protein>
    <recommendedName>
        <fullName evidence="1">diguanylate cyclase</fullName>
        <ecNumber evidence="1">2.7.7.65</ecNumber>
    </recommendedName>
</protein>
<dbReference type="InterPro" id="IPR000700">
    <property type="entry name" value="PAS-assoc_C"/>
</dbReference>
<comment type="catalytic activity">
    <reaction evidence="2">
        <text>2 GTP = 3',3'-c-di-GMP + 2 diphosphate</text>
        <dbReference type="Rhea" id="RHEA:24898"/>
        <dbReference type="ChEBI" id="CHEBI:33019"/>
        <dbReference type="ChEBI" id="CHEBI:37565"/>
        <dbReference type="ChEBI" id="CHEBI:58805"/>
        <dbReference type="EC" id="2.7.7.65"/>
    </reaction>
</comment>
<organism evidence="8 9">
    <name type="scientific">Ancylobacter defluvii</name>
    <dbReference type="NCBI Taxonomy" id="1282440"/>
    <lineage>
        <taxon>Bacteria</taxon>
        <taxon>Pseudomonadati</taxon>
        <taxon>Pseudomonadota</taxon>
        <taxon>Alphaproteobacteria</taxon>
        <taxon>Hyphomicrobiales</taxon>
        <taxon>Xanthobacteraceae</taxon>
        <taxon>Ancylobacter</taxon>
    </lineage>
</organism>
<evidence type="ECO:0000259" key="6">
    <source>
        <dbReference type="PROSITE" id="PS50113"/>
    </source>
</evidence>
<feature type="domain" description="PAS" evidence="5">
    <location>
        <begin position="136"/>
        <end position="207"/>
    </location>
</feature>
<dbReference type="Pfam" id="PF00990">
    <property type="entry name" value="GGDEF"/>
    <property type="match status" value="1"/>
</dbReference>
<dbReference type="InterPro" id="IPR013656">
    <property type="entry name" value="PAS_4"/>
</dbReference>
<dbReference type="SMART" id="SM00086">
    <property type="entry name" value="PAC"/>
    <property type="match status" value="1"/>
</dbReference>
<dbReference type="Gene3D" id="3.30.70.270">
    <property type="match status" value="1"/>
</dbReference>
<sequence>MQQGKPSAIMGERTSDAFEPLPTPVTGPAYELAPVGLCTLDPQHRILACNRRFRSLIAAAEAEPVGAALGAWLPGADALLDRLAEPAAAGETDLAIERDGRRHILRLAATRLDDGVSLAVTDVTAMVEVQEALHRAVERSSFALDSAGQWVWDYDIVANRVWRSQQWKRALGYAPGELADQDEPWRIVHPSDRKTVQAAMAQIHAGTRSDFAATYRLRHKDGSWRFILSRGKVVAHTPEGRPARMLATSVDITPQKEVERELEATIRQRRALEHDLIVANRRLRLLAEIDSLTELPNRRKFDKCLEREFRRTRRERPSIALAMIDVDYFKSFNDLYGHQAGDDCLRAVAEALQQVVRPSRDIVTRYGGEEFAAIFVDIDAADALSIARRMAEAVARLAVLHRGSPFGVVTICIGLTLFSFGQQRRLRTPHQLVQAADRALYAAKEAGRDQIALASPLEDGRFETRLIGRDASAAPVG</sequence>
<dbReference type="SMART" id="SM00091">
    <property type="entry name" value="PAS"/>
    <property type="match status" value="2"/>
</dbReference>
<dbReference type="InterPro" id="IPR001610">
    <property type="entry name" value="PAC"/>
</dbReference>
<dbReference type="InterPro" id="IPR000014">
    <property type="entry name" value="PAS"/>
</dbReference>
<keyword evidence="4" id="KW-1133">Transmembrane helix</keyword>
<evidence type="ECO:0000256" key="3">
    <source>
        <dbReference type="SAM" id="MobiDB-lite"/>
    </source>
</evidence>
<accession>A0A9W6K0V2</accession>
<dbReference type="SUPFAM" id="SSF55785">
    <property type="entry name" value="PYP-like sensor domain (PAS domain)"/>
    <property type="match status" value="2"/>
</dbReference>
<dbReference type="InterPro" id="IPR013655">
    <property type="entry name" value="PAS_fold_3"/>
</dbReference>
<keyword evidence="4" id="KW-0812">Transmembrane</keyword>
<dbReference type="EMBL" id="BSFM01000014">
    <property type="protein sequence ID" value="GLK84893.1"/>
    <property type="molecule type" value="Genomic_DNA"/>
</dbReference>
<dbReference type="Pfam" id="PF08448">
    <property type="entry name" value="PAS_4"/>
    <property type="match status" value="1"/>
</dbReference>
<dbReference type="Gene3D" id="3.30.450.20">
    <property type="entry name" value="PAS domain"/>
    <property type="match status" value="2"/>
</dbReference>
<dbReference type="EC" id="2.7.7.65" evidence="1"/>
<dbReference type="PROSITE" id="PS50887">
    <property type="entry name" value="GGDEF"/>
    <property type="match status" value="1"/>
</dbReference>
<dbReference type="AlphaFoldDB" id="A0A9W6K0V2"/>
<evidence type="ECO:0000256" key="4">
    <source>
        <dbReference type="SAM" id="Phobius"/>
    </source>
</evidence>
<keyword evidence="9" id="KW-1185">Reference proteome</keyword>
<keyword evidence="4" id="KW-0472">Membrane</keyword>
<dbReference type="InterPro" id="IPR029787">
    <property type="entry name" value="Nucleotide_cyclase"/>
</dbReference>
<dbReference type="InterPro" id="IPR035965">
    <property type="entry name" value="PAS-like_dom_sf"/>
</dbReference>
<dbReference type="Proteomes" id="UP001143330">
    <property type="component" value="Unassembled WGS sequence"/>
</dbReference>
<dbReference type="NCBIfam" id="TIGR00229">
    <property type="entry name" value="sensory_box"/>
    <property type="match status" value="1"/>
</dbReference>
<dbReference type="FunFam" id="3.30.70.270:FF:000001">
    <property type="entry name" value="Diguanylate cyclase domain protein"/>
    <property type="match status" value="1"/>
</dbReference>
<evidence type="ECO:0000256" key="2">
    <source>
        <dbReference type="ARBA" id="ARBA00034247"/>
    </source>
</evidence>
<dbReference type="GO" id="GO:1902201">
    <property type="term" value="P:negative regulation of bacterial-type flagellum-dependent cell motility"/>
    <property type="evidence" value="ECO:0007669"/>
    <property type="project" value="TreeGrafter"/>
</dbReference>
<dbReference type="GO" id="GO:0052621">
    <property type="term" value="F:diguanylate cyclase activity"/>
    <property type="evidence" value="ECO:0007669"/>
    <property type="project" value="UniProtKB-EC"/>
</dbReference>
<gene>
    <name evidence="8" type="ORF">GCM10017653_29630</name>
</gene>
<feature type="domain" description="PAC" evidence="6">
    <location>
        <begin position="211"/>
        <end position="264"/>
    </location>
</feature>
<dbReference type="CDD" id="cd00130">
    <property type="entry name" value="PAS"/>
    <property type="match status" value="2"/>
</dbReference>
<name>A0A9W6K0V2_9HYPH</name>
<dbReference type="SMART" id="SM00267">
    <property type="entry name" value="GGDEF"/>
    <property type="match status" value="1"/>
</dbReference>
<evidence type="ECO:0000313" key="8">
    <source>
        <dbReference type="EMBL" id="GLK84893.1"/>
    </source>
</evidence>
<dbReference type="PROSITE" id="PS50113">
    <property type="entry name" value="PAC"/>
    <property type="match status" value="1"/>
</dbReference>
<feature type="transmembrane region" description="Helical" evidence="4">
    <location>
        <begin position="403"/>
        <end position="421"/>
    </location>
</feature>
<reference evidence="8" key="2">
    <citation type="submission" date="2023-01" db="EMBL/GenBank/DDBJ databases">
        <authorList>
            <person name="Sun Q."/>
            <person name="Evtushenko L."/>
        </authorList>
    </citation>
    <scope>NUCLEOTIDE SEQUENCE</scope>
    <source>
        <strain evidence="8">VKM B-2789</strain>
    </source>
</reference>
<dbReference type="CDD" id="cd01949">
    <property type="entry name" value="GGDEF"/>
    <property type="match status" value="1"/>
</dbReference>
<dbReference type="Pfam" id="PF08447">
    <property type="entry name" value="PAS_3"/>
    <property type="match status" value="1"/>
</dbReference>
<feature type="domain" description="GGDEF" evidence="7">
    <location>
        <begin position="317"/>
        <end position="456"/>
    </location>
</feature>
<evidence type="ECO:0000313" key="9">
    <source>
        <dbReference type="Proteomes" id="UP001143330"/>
    </source>
</evidence>
<dbReference type="GO" id="GO:0043709">
    <property type="term" value="P:cell adhesion involved in single-species biofilm formation"/>
    <property type="evidence" value="ECO:0007669"/>
    <property type="project" value="TreeGrafter"/>
</dbReference>
<dbReference type="GO" id="GO:0005886">
    <property type="term" value="C:plasma membrane"/>
    <property type="evidence" value="ECO:0007669"/>
    <property type="project" value="TreeGrafter"/>
</dbReference>
<dbReference type="PANTHER" id="PTHR45138">
    <property type="entry name" value="REGULATORY COMPONENTS OF SENSORY TRANSDUCTION SYSTEM"/>
    <property type="match status" value="1"/>
</dbReference>
<proteinExistence type="predicted"/>
<reference evidence="8" key="1">
    <citation type="journal article" date="2014" name="Int. J. Syst. Evol. Microbiol.">
        <title>Complete genome sequence of Corynebacterium casei LMG S-19264T (=DSM 44701T), isolated from a smear-ripened cheese.</title>
        <authorList>
            <consortium name="US DOE Joint Genome Institute (JGI-PGF)"/>
            <person name="Walter F."/>
            <person name="Albersmeier A."/>
            <person name="Kalinowski J."/>
            <person name="Ruckert C."/>
        </authorList>
    </citation>
    <scope>NUCLEOTIDE SEQUENCE</scope>
    <source>
        <strain evidence="8">VKM B-2789</strain>
    </source>
</reference>
<dbReference type="PROSITE" id="PS50112">
    <property type="entry name" value="PAS"/>
    <property type="match status" value="1"/>
</dbReference>
<evidence type="ECO:0000259" key="7">
    <source>
        <dbReference type="PROSITE" id="PS50887"/>
    </source>
</evidence>
<evidence type="ECO:0000256" key="1">
    <source>
        <dbReference type="ARBA" id="ARBA00012528"/>
    </source>
</evidence>
<dbReference type="SUPFAM" id="SSF55073">
    <property type="entry name" value="Nucleotide cyclase"/>
    <property type="match status" value="1"/>
</dbReference>
<dbReference type="InterPro" id="IPR050469">
    <property type="entry name" value="Diguanylate_Cyclase"/>
</dbReference>
<dbReference type="InterPro" id="IPR000160">
    <property type="entry name" value="GGDEF_dom"/>
</dbReference>